<evidence type="ECO:0000313" key="2">
    <source>
        <dbReference type="EMBL" id="KIP07271.1"/>
    </source>
</evidence>
<dbReference type="Proteomes" id="UP000053257">
    <property type="component" value="Unassembled WGS sequence"/>
</dbReference>
<dbReference type="OrthoDB" id="7486196at2759"/>
<dbReference type="PANTHER" id="PTHR12458">
    <property type="entry name" value="ORF PROTEIN"/>
    <property type="match status" value="1"/>
</dbReference>
<proteinExistence type="predicted"/>
<protein>
    <recommendedName>
        <fullName evidence="1">CFA20 domain-containing protein</fullName>
    </recommendedName>
</protein>
<dbReference type="Pfam" id="PF05018">
    <property type="entry name" value="CFA20_dom"/>
    <property type="match status" value="1"/>
</dbReference>
<dbReference type="HOGENOM" id="CLU_049208_0_0_1"/>
<dbReference type="AlphaFoldDB" id="A0A0C3RYL7"/>
<accession>A0A0C3RYL7</accession>
<feature type="domain" description="CFA20" evidence="1">
    <location>
        <begin position="76"/>
        <end position="164"/>
    </location>
</feature>
<dbReference type="InterPro" id="IPR040441">
    <property type="entry name" value="CFA20/CFAP20DC"/>
</dbReference>
<dbReference type="STRING" id="745531.A0A0C3RYL7"/>
<gene>
    <name evidence="2" type="ORF">PHLGIDRAFT_71308</name>
</gene>
<dbReference type="InterPro" id="IPR007714">
    <property type="entry name" value="CFA20_dom"/>
</dbReference>
<evidence type="ECO:0000259" key="1">
    <source>
        <dbReference type="Pfam" id="PF05018"/>
    </source>
</evidence>
<evidence type="ECO:0000313" key="3">
    <source>
        <dbReference type="Proteomes" id="UP000053257"/>
    </source>
</evidence>
<sequence length="265" mass="29464">MFSASLQPPILSLFSSTGSDPLALWATRTDASLPADSFVCLLEDSSSTPVPPPPANLISPLAVEPDSEHGRGEGHILSQTILHLQSPTLRTTFVQCPSAVDSALGVKHPWIHLQVRNMGREWSFEVGVVDRAGREGVIRLSTFQKTPRLKAVLPPILHLPLAFPSQSAHRLTTWSTVSLKLPSLLPRFTDPSLLEEEEGQSDEEESPDWAKHPKQARFTGMEPSGLYSHVSYVRVYATCRLRRIWFSETGQTQEMPWEFELYSVA</sequence>
<dbReference type="EMBL" id="KN840500">
    <property type="protein sequence ID" value="KIP07271.1"/>
    <property type="molecule type" value="Genomic_DNA"/>
</dbReference>
<organism evidence="2 3">
    <name type="scientific">Phlebiopsis gigantea (strain 11061_1 CR5-6)</name>
    <name type="common">White-rot fungus</name>
    <name type="synonym">Peniophora gigantea</name>
    <dbReference type="NCBI Taxonomy" id="745531"/>
    <lineage>
        <taxon>Eukaryota</taxon>
        <taxon>Fungi</taxon>
        <taxon>Dikarya</taxon>
        <taxon>Basidiomycota</taxon>
        <taxon>Agaricomycotina</taxon>
        <taxon>Agaricomycetes</taxon>
        <taxon>Polyporales</taxon>
        <taxon>Phanerochaetaceae</taxon>
        <taxon>Phlebiopsis</taxon>
    </lineage>
</organism>
<keyword evidence="3" id="KW-1185">Reference proteome</keyword>
<name>A0A0C3RYL7_PHLG1</name>
<reference evidence="2 3" key="1">
    <citation type="journal article" date="2014" name="PLoS Genet.">
        <title>Analysis of the Phlebiopsis gigantea genome, transcriptome and secretome provides insight into its pioneer colonization strategies of wood.</title>
        <authorList>
            <person name="Hori C."/>
            <person name="Ishida T."/>
            <person name="Igarashi K."/>
            <person name="Samejima M."/>
            <person name="Suzuki H."/>
            <person name="Master E."/>
            <person name="Ferreira P."/>
            <person name="Ruiz-Duenas F.J."/>
            <person name="Held B."/>
            <person name="Canessa P."/>
            <person name="Larrondo L.F."/>
            <person name="Schmoll M."/>
            <person name="Druzhinina I.S."/>
            <person name="Kubicek C.P."/>
            <person name="Gaskell J.A."/>
            <person name="Kersten P."/>
            <person name="St John F."/>
            <person name="Glasner J."/>
            <person name="Sabat G."/>
            <person name="Splinter BonDurant S."/>
            <person name="Syed K."/>
            <person name="Yadav J."/>
            <person name="Mgbeahuruike A.C."/>
            <person name="Kovalchuk A."/>
            <person name="Asiegbu F.O."/>
            <person name="Lackner G."/>
            <person name="Hoffmeister D."/>
            <person name="Rencoret J."/>
            <person name="Gutierrez A."/>
            <person name="Sun H."/>
            <person name="Lindquist E."/>
            <person name="Barry K."/>
            <person name="Riley R."/>
            <person name="Grigoriev I.V."/>
            <person name="Henrissat B."/>
            <person name="Kues U."/>
            <person name="Berka R.M."/>
            <person name="Martinez A.T."/>
            <person name="Covert S.F."/>
            <person name="Blanchette R.A."/>
            <person name="Cullen D."/>
        </authorList>
    </citation>
    <scope>NUCLEOTIDE SEQUENCE [LARGE SCALE GENOMIC DNA]</scope>
    <source>
        <strain evidence="2 3">11061_1 CR5-6</strain>
    </source>
</reference>